<proteinExistence type="predicted"/>
<protein>
    <recommendedName>
        <fullName evidence="6">G-protein coupled receptors family 1 profile domain-containing protein</fullName>
    </recommendedName>
</protein>
<dbReference type="EMBL" id="BTSX01000001">
    <property type="protein sequence ID" value="GMS78124.1"/>
    <property type="molecule type" value="Genomic_DNA"/>
</dbReference>
<evidence type="ECO:0000256" key="1">
    <source>
        <dbReference type="ARBA" id="ARBA00004370"/>
    </source>
</evidence>
<dbReference type="GO" id="GO:0004930">
    <property type="term" value="F:G protein-coupled receptor activity"/>
    <property type="evidence" value="ECO:0007669"/>
    <property type="project" value="InterPro"/>
</dbReference>
<dbReference type="GO" id="GO:0016020">
    <property type="term" value="C:membrane"/>
    <property type="evidence" value="ECO:0007669"/>
    <property type="project" value="UniProtKB-SubCell"/>
</dbReference>
<comment type="subcellular location">
    <subcellularLocation>
        <location evidence="1">Membrane</location>
    </subcellularLocation>
</comment>
<gene>
    <name evidence="7" type="ORF">PENTCL1PPCAC_299</name>
</gene>
<keyword evidence="8" id="KW-1185">Reference proteome</keyword>
<comment type="caution">
    <text evidence="7">The sequence shown here is derived from an EMBL/GenBank/DDBJ whole genome shotgun (WGS) entry which is preliminary data.</text>
</comment>
<keyword evidence="4 5" id="KW-0472">Membrane</keyword>
<keyword evidence="2 5" id="KW-0812">Transmembrane</keyword>
<accession>A0AAV5S766</accession>
<sequence length="296" mass="33614">SSDDFIISLIIYVFAAFGVYGNICFILTVIRTKQLQNSRALLLSTLCTMHIIVLTVFVVSRIFYTYKIATTRQTCLIIYSLPPGIYAASHHAVLYLILVVDVIIALTQPLRYSRFSRTIYVVAIQTPCFIYGVGLIIAHLLSPTQTGDVKNQCLFADVYEASVSNFRIQFGSALNMAIVVLYAIVIGLLLKFRHLRKHRQAIKGVMVLALFFLLSQFLVFAVAYVAYFFHEPTASNIRAFHKKYAIAYALPAYSLTYYVHYFISKDYRKALSKTGLCGIYYNRLKNEQLNITVIPM</sequence>
<organism evidence="7 8">
    <name type="scientific">Pristionchus entomophagus</name>
    <dbReference type="NCBI Taxonomy" id="358040"/>
    <lineage>
        <taxon>Eukaryota</taxon>
        <taxon>Metazoa</taxon>
        <taxon>Ecdysozoa</taxon>
        <taxon>Nematoda</taxon>
        <taxon>Chromadorea</taxon>
        <taxon>Rhabditida</taxon>
        <taxon>Rhabditina</taxon>
        <taxon>Diplogasteromorpha</taxon>
        <taxon>Diplogasteroidea</taxon>
        <taxon>Neodiplogasteridae</taxon>
        <taxon>Pristionchus</taxon>
    </lineage>
</organism>
<evidence type="ECO:0000256" key="3">
    <source>
        <dbReference type="ARBA" id="ARBA00022989"/>
    </source>
</evidence>
<dbReference type="PROSITE" id="PS50262">
    <property type="entry name" value="G_PROTEIN_RECEP_F1_2"/>
    <property type="match status" value="1"/>
</dbReference>
<evidence type="ECO:0000256" key="5">
    <source>
        <dbReference type="SAM" id="Phobius"/>
    </source>
</evidence>
<evidence type="ECO:0000256" key="4">
    <source>
        <dbReference type="ARBA" id="ARBA00023136"/>
    </source>
</evidence>
<feature type="domain" description="G-protein coupled receptors family 1 profile" evidence="6">
    <location>
        <begin position="21"/>
        <end position="260"/>
    </location>
</feature>
<dbReference type="InterPro" id="IPR047130">
    <property type="entry name" value="7TM_GPCR_Srsx_nematod"/>
</dbReference>
<dbReference type="SMART" id="SM01381">
    <property type="entry name" value="7TM_GPCR_Srsx"/>
    <property type="match status" value="1"/>
</dbReference>
<evidence type="ECO:0000313" key="8">
    <source>
        <dbReference type="Proteomes" id="UP001432027"/>
    </source>
</evidence>
<dbReference type="AlphaFoldDB" id="A0AAV5S766"/>
<name>A0AAV5S766_9BILA</name>
<keyword evidence="3 5" id="KW-1133">Transmembrane helix</keyword>
<feature type="transmembrane region" description="Helical" evidence="5">
    <location>
        <begin position="6"/>
        <end position="29"/>
    </location>
</feature>
<reference evidence="7" key="1">
    <citation type="submission" date="2023-10" db="EMBL/GenBank/DDBJ databases">
        <title>Genome assembly of Pristionchus species.</title>
        <authorList>
            <person name="Yoshida K."/>
            <person name="Sommer R.J."/>
        </authorList>
    </citation>
    <scope>NUCLEOTIDE SEQUENCE</scope>
    <source>
        <strain evidence="7">RS0144</strain>
    </source>
</reference>
<feature type="non-terminal residue" evidence="7">
    <location>
        <position position="296"/>
    </location>
</feature>
<dbReference type="InterPro" id="IPR017452">
    <property type="entry name" value="GPCR_Rhodpsn_7TM"/>
</dbReference>
<dbReference type="InterPro" id="IPR019424">
    <property type="entry name" value="7TM_GPCR_Srsx"/>
</dbReference>
<dbReference type="Pfam" id="PF10320">
    <property type="entry name" value="7TM_GPCR_Srsx"/>
    <property type="match status" value="1"/>
</dbReference>
<dbReference type="Proteomes" id="UP001432027">
    <property type="component" value="Unassembled WGS sequence"/>
</dbReference>
<dbReference type="PANTHER" id="PTHR23360">
    <property type="entry name" value="G-PROTEIN COUPLED RECEPTORS FAMILY 1 PROFILE DOMAIN-CONTAINING PROTEIN-RELATED"/>
    <property type="match status" value="1"/>
</dbReference>
<evidence type="ECO:0000259" key="6">
    <source>
        <dbReference type="PROSITE" id="PS50262"/>
    </source>
</evidence>
<feature type="transmembrane region" description="Helical" evidence="5">
    <location>
        <begin position="204"/>
        <end position="229"/>
    </location>
</feature>
<feature type="transmembrane region" description="Helical" evidence="5">
    <location>
        <begin position="41"/>
        <end position="64"/>
    </location>
</feature>
<evidence type="ECO:0000256" key="2">
    <source>
        <dbReference type="ARBA" id="ARBA00022692"/>
    </source>
</evidence>
<feature type="transmembrane region" description="Helical" evidence="5">
    <location>
        <begin position="118"/>
        <end position="141"/>
    </location>
</feature>
<dbReference type="Gene3D" id="1.20.1070.10">
    <property type="entry name" value="Rhodopsin 7-helix transmembrane proteins"/>
    <property type="match status" value="1"/>
</dbReference>
<feature type="transmembrane region" description="Helical" evidence="5">
    <location>
        <begin position="84"/>
        <end position="106"/>
    </location>
</feature>
<feature type="non-terminal residue" evidence="7">
    <location>
        <position position="1"/>
    </location>
</feature>
<dbReference type="PANTHER" id="PTHR23360:SF37">
    <property type="entry name" value="G-PROTEIN COUPLED RECEPTORS FAMILY 1 PROFILE DOMAIN-CONTAINING PROTEIN"/>
    <property type="match status" value="1"/>
</dbReference>
<dbReference type="InterPro" id="IPR000276">
    <property type="entry name" value="GPCR_Rhodpsn"/>
</dbReference>
<feature type="transmembrane region" description="Helical" evidence="5">
    <location>
        <begin position="173"/>
        <end position="192"/>
    </location>
</feature>
<dbReference type="SUPFAM" id="SSF81321">
    <property type="entry name" value="Family A G protein-coupled receptor-like"/>
    <property type="match status" value="1"/>
</dbReference>
<feature type="transmembrane region" description="Helical" evidence="5">
    <location>
        <begin position="244"/>
        <end position="263"/>
    </location>
</feature>
<evidence type="ECO:0000313" key="7">
    <source>
        <dbReference type="EMBL" id="GMS78124.1"/>
    </source>
</evidence>